<feature type="transmembrane region" description="Helical" evidence="1">
    <location>
        <begin position="23"/>
        <end position="44"/>
    </location>
</feature>
<proteinExistence type="predicted"/>
<comment type="caution">
    <text evidence="2">The sequence shown here is derived from an EMBL/GenBank/DDBJ whole genome shotgun (WGS) entry which is preliminary data.</text>
</comment>
<dbReference type="RefSeq" id="WP_345675305.1">
    <property type="nucleotide sequence ID" value="NZ_BAABHS010000007.1"/>
</dbReference>
<dbReference type="NCBIfam" id="TIGR01167">
    <property type="entry name" value="LPXTG_anchor"/>
    <property type="match status" value="1"/>
</dbReference>
<keyword evidence="1" id="KW-0472">Membrane</keyword>
<keyword evidence="1" id="KW-0812">Transmembrane</keyword>
<gene>
    <name evidence="2" type="ORF">GCM10023205_23200</name>
</gene>
<dbReference type="Proteomes" id="UP001500466">
    <property type="component" value="Unassembled WGS sequence"/>
</dbReference>
<sequence>MPYGSVSAPGGVLAATGLATGQVWLVVVSLLLVLAGVLLVRLSFRRGRSPFAR</sequence>
<name>A0ABP9H2Q5_9ACTN</name>
<organism evidence="2 3">
    <name type="scientific">Yinghuangia aomiensis</name>
    <dbReference type="NCBI Taxonomy" id="676205"/>
    <lineage>
        <taxon>Bacteria</taxon>
        <taxon>Bacillati</taxon>
        <taxon>Actinomycetota</taxon>
        <taxon>Actinomycetes</taxon>
        <taxon>Kitasatosporales</taxon>
        <taxon>Streptomycetaceae</taxon>
        <taxon>Yinghuangia</taxon>
    </lineage>
</organism>
<evidence type="ECO:0008006" key="4">
    <source>
        <dbReference type="Google" id="ProtNLM"/>
    </source>
</evidence>
<evidence type="ECO:0000313" key="3">
    <source>
        <dbReference type="Proteomes" id="UP001500466"/>
    </source>
</evidence>
<keyword evidence="3" id="KW-1185">Reference proteome</keyword>
<evidence type="ECO:0000256" key="1">
    <source>
        <dbReference type="SAM" id="Phobius"/>
    </source>
</evidence>
<protein>
    <recommendedName>
        <fullName evidence="4">LPXTG-motif cell wall anchor domain-containing protein</fullName>
    </recommendedName>
</protein>
<dbReference type="EMBL" id="BAABHS010000007">
    <property type="protein sequence ID" value="GAA4959548.1"/>
    <property type="molecule type" value="Genomic_DNA"/>
</dbReference>
<accession>A0ABP9H2Q5</accession>
<keyword evidence="1" id="KW-1133">Transmembrane helix</keyword>
<reference evidence="3" key="1">
    <citation type="journal article" date="2019" name="Int. J. Syst. Evol. Microbiol.">
        <title>The Global Catalogue of Microorganisms (GCM) 10K type strain sequencing project: providing services to taxonomists for standard genome sequencing and annotation.</title>
        <authorList>
            <consortium name="The Broad Institute Genomics Platform"/>
            <consortium name="The Broad Institute Genome Sequencing Center for Infectious Disease"/>
            <person name="Wu L."/>
            <person name="Ma J."/>
        </authorList>
    </citation>
    <scope>NUCLEOTIDE SEQUENCE [LARGE SCALE GENOMIC DNA]</scope>
    <source>
        <strain evidence="3">JCM 17986</strain>
    </source>
</reference>
<evidence type="ECO:0000313" key="2">
    <source>
        <dbReference type="EMBL" id="GAA4959548.1"/>
    </source>
</evidence>